<reference evidence="7 8" key="1">
    <citation type="submission" date="2015-02" db="EMBL/GenBank/DDBJ databases">
        <title>Genome Sequencing of Rickettsiales.</title>
        <authorList>
            <person name="Daugherty S.C."/>
            <person name="Su Q."/>
            <person name="Abolude K."/>
            <person name="Beier-Sexton M."/>
            <person name="Carlyon J.A."/>
            <person name="Carter R."/>
            <person name="Day N.P."/>
            <person name="Dumler S.J."/>
            <person name="Dyachenko V."/>
            <person name="Godinez A."/>
            <person name="Kurtti T.J."/>
            <person name="Lichay M."/>
            <person name="Mullins K.E."/>
            <person name="Ott S."/>
            <person name="Pappas-Brown V."/>
            <person name="Paris D.H."/>
            <person name="Patel P."/>
            <person name="Richards A.L."/>
            <person name="Sadzewicz L."/>
            <person name="Sears K."/>
            <person name="Seidman D."/>
            <person name="Sengamalay N."/>
            <person name="Stenos J."/>
            <person name="Tallon L.J."/>
            <person name="Vincent G."/>
            <person name="Fraser C.M."/>
            <person name="Munderloh U."/>
            <person name="Dunning-Hotopp J.C."/>
        </authorList>
    </citation>
    <scope>NUCLEOTIDE SEQUENCE [LARGE SCALE GENOMIC DNA]</scope>
    <source>
        <strain evidence="7 8">RAC413</strain>
    </source>
</reference>
<keyword evidence="3" id="KW-0233">DNA recombination</keyword>
<dbReference type="InterPro" id="IPR013762">
    <property type="entry name" value="Integrase-like_cat_sf"/>
</dbReference>
<dbReference type="InterPro" id="IPR044068">
    <property type="entry name" value="CB"/>
</dbReference>
<dbReference type="GO" id="GO:0015074">
    <property type="term" value="P:DNA integration"/>
    <property type="evidence" value="ECO:0007669"/>
    <property type="project" value="UniProtKB-KW"/>
</dbReference>
<dbReference type="PROSITE" id="PS51900">
    <property type="entry name" value="CB"/>
    <property type="match status" value="1"/>
</dbReference>
<dbReference type="Pfam" id="PF00589">
    <property type="entry name" value="Phage_integrase"/>
    <property type="match status" value="1"/>
</dbReference>
<feature type="domain" description="Tyr recombinase" evidence="5">
    <location>
        <begin position="117"/>
        <end position="299"/>
    </location>
</feature>
<dbReference type="STRING" id="1359163.NLO413_0499"/>
<dbReference type="Gene3D" id="1.10.150.130">
    <property type="match status" value="1"/>
</dbReference>
<proteinExistence type="predicted"/>
<dbReference type="InterPro" id="IPR002104">
    <property type="entry name" value="Integrase_catalytic"/>
</dbReference>
<keyword evidence="2 4" id="KW-0238">DNA-binding</keyword>
<dbReference type="InterPro" id="IPR050090">
    <property type="entry name" value="Tyrosine_recombinase_XerCD"/>
</dbReference>
<evidence type="ECO:0000256" key="1">
    <source>
        <dbReference type="ARBA" id="ARBA00022908"/>
    </source>
</evidence>
<evidence type="ECO:0000256" key="2">
    <source>
        <dbReference type="ARBA" id="ARBA00023125"/>
    </source>
</evidence>
<dbReference type="Pfam" id="PF02899">
    <property type="entry name" value="Phage_int_SAM_1"/>
    <property type="match status" value="1"/>
</dbReference>
<evidence type="ECO:0000256" key="4">
    <source>
        <dbReference type="PROSITE-ProRule" id="PRU01248"/>
    </source>
</evidence>
<dbReference type="GO" id="GO:0003677">
    <property type="term" value="F:DNA binding"/>
    <property type="evidence" value="ECO:0007669"/>
    <property type="project" value="UniProtKB-UniRule"/>
</dbReference>
<sequence length="311" mass="36354">MELDKELLTIVDSWVNWLKCEKGYSINTISAYKSDVIGFIVFLYKTSLQIVTVKVISSISVKNLRQWLSFRYKDNIESVSNARAISALKNFFRYLCRVYDIDNQAVFYILKPIVRKSLPKVLYESHIDAICSSNEGLYQYWYEKRDLAIIMLLYGCGLRISEAINIKFCDFRGCELRVVGKGKKERVVVVLPLVKKYINEYIESCPYFCDKNKTQYVFVGLRGSKLQRTYFAKRMQVMRRKIGLPEITTAHTFRHSFATHLFLRGADIRVVQELLGHSSLSTTQIYTNLDHNNIIDNYRDFHPQTIKKLNQ</sequence>
<dbReference type="InterPro" id="IPR011010">
    <property type="entry name" value="DNA_brk_join_enz"/>
</dbReference>
<organism evidence="7 8">
    <name type="scientific">Candidatus Neoehrlichia procyonis str. RAC413</name>
    <dbReference type="NCBI Taxonomy" id="1359163"/>
    <lineage>
        <taxon>Bacteria</taxon>
        <taxon>Pseudomonadati</taxon>
        <taxon>Pseudomonadota</taxon>
        <taxon>Alphaproteobacteria</taxon>
        <taxon>Rickettsiales</taxon>
        <taxon>Anaplasmataceae</taxon>
        <taxon>Candidatus Neoehrlichia</taxon>
    </lineage>
</organism>
<dbReference type="Proteomes" id="UP000033562">
    <property type="component" value="Unassembled WGS sequence"/>
</dbReference>
<evidence type="ECO:0000259" key="5">
    <source>
        <dbReference type="PROSITE" id="PS51898"/>
    </source>
</evidence>
<dbReference type="InterPro" id="IPR010998">
    <property type="entry name" value="Integrase_recombinase_N"/>
</dbReference>
<keyword evidence="1" id="KW-0229">DNA integration</keyword>
<dbReference type="PROSITE" id="PS51898">
    <property type="entry name" value="TYR_RECOMBINASE"/>
    <property type="match status" value="1"/>
</dbReference>
<evidence type="ECO:0000256" key="3">
    <source>
        <dbReference type="ARBA" id="ARBA00023172"/>
    </source>
</evidence>
<evidence type="ECO:0000313" key="8">
    <source>
        <dbReference type="Proteomes" id="UP000033562"/>
    </source>
</evidence>
<gene>
    <name evidence="7" type="ORF">NLO413_0499</name>
</gene>
<protein>
    <submittedName>
        <fullName evidence="7">Phage integrase family protein</fullName>
    </submittedName>
</protein>
<dbReference type="EMBL" id="LANX01000001">
    <property type="protein sequence ID" value="KJV69123.1"/>
    <property type="molecule type" value="Genomic_DNA"/>
</dbReference>
<dbReference type="InterPro" id="IPR004107">
    <property type="entry name" value="Integrase_SAM-like_N"/>
</dbReference>
<keyword evidence="8" id="KW-1185">Reference proteome</keyword>
<dbReference type="PANTHER" id="PTHR30349">
    <property type="entry name" value="PHAGE INTEGRASE-RELATED"/>
    <property type="match status" value="1"/>
</dbReference>
<accession>A0A0F3NM45</accession>
<dbReference type="Gene3D" id="1.10.443.10">
    <property type="entry name" value="Intergrase catalytic core"/>
    <property type="match status" value="1"/>
</dbReference>
<dbReference type="RefSeq" id="WP_045808909.1">
    <property type="nucleotide sequence ID" value="NZ_LANX01000001.1"/>
</dbReference>
<comment type="caution">
    <text evidence="7">The sequence shown here is derived from an EMBL/GenBank/DDBJ whole genome shotgun (WGS) entry which is preliminary data.</text>
</comment>
<dbReference type="AlphaFoldDB" id="A0A0F3NM45"/>
<dbReference type="PANTHER" id="PTHR30349:SF90">
    <property type="entry name" value="TYROSINE RECOMBINASE XERD"/>
    <property type="match status" value="1"/>
</dbReference>
<dbReference type="PATRIC" id="fig|1359163.3.peg.489"/>
<dbReference type="GO" id="GO:0006310">
    <property type="term" value="P:DNA recombination"/>
    <property type="evidence" value="ECO:0007669"/>
    <property type="project" value="UniProtKB-KW"/>
</dbReference>
<dbReference type="SUPFAM" id="SSF47823">
    <property type="entry name" value="lambda integrase-like, N-terminal domain"/>
    <property type="match status" value="1"/>
</dbReference>
<dbReference type="SUPFAM" id="SSF56349">
    <property type="entry name" value="DNA breaking-rejoining enzymes"/>
    <property type="match status" value="1"/>
</dbReference>
<feature type="domain" description="Core-binding (CB)" evidence="6">
    <location>
        <begin position="5"/>
        <end position="96"/>
    </location>
</feature>
<name>A0A0F3NM45_9RICK</name>
<dbReference type="OrthoDB" id="9801717at2"/>
<evidence type="ECO:0000259" key="6">
    <source>
        <dbReference type="PROSITE" id="PS51900"/>
    </source>
</evidence>
<evidence type="ECO:0000313" key="7">
    <source>
        <dbReference type="EMBL" id="KJV69123.1"/>
    </source>
</evidence>